<organism evidence="5 6">
    <name type="scientific">Chilo suppressalis</name>
    <name type="common">Asiatic rice borer moth</name>
    <dbReference type="NCBI Taxonomy" id="168631"/>
    <lineage>
        <taxon>Eukaryota</taxon>
        <taxon>Metazoa</taxon>
        <taxon>Ecdysozoa</taxon>
        <taxon>Arthropoda</taxon>
        <taxon>Hexapoda</taxon>
        <taxon>Insecta</taxon>
        <taxon>Pterygota</taxon>
        <taxon>Neoptera</taxon>
        <taxon>Endopterygota</taxon>
        <taxon>Lepidoptera</taxon>
        <taxon>Glossata</taxon>
        <taxon>Ditrysia</taxon>
        <taxon>Pyraloidea</taxon>
        <taxon>Crambidae</taxon>
        <taxon>Crambinae</taxon>
        <taxon>Chilo</taxon>
    </lineage>
</organism>
<evidence type="ECO:0000256" key="2">
    <source>
        <dbReference type="ARBA" id="ARBA00022729"/>
    </source>
</evidence>
<proteinExistence type="predicted"/>
<keyword evidence="1 3" id="KW-0193">Cuticle</keyword>
<keyword evidence="2 4" id="KW-0732">Signal</keyword>
<dbReference type="PROSITE" id="PS51155">
    <property type="entry name" value="CHIT_BIND_RR_2"/>
    <property type="match status" value="1"/>
</dbReference>
<dbReference type="InterPro" id="IPR000618">
    <property type="entry name" value="Insect_cuticle"/>
</dbReference>
<dbReference type="PANTHER" id="PTHR12236:SF75">
    <property type="entry name" value="CUTICULAR PROTEIN 62BB, ISOFORM A"/>
    <property type="match status" value="1"/>
</dbReference>
<evidence type="ECO:0000313" key="6">
    <source>
        <dbReference type="Proteomes" id="UP001153292"/>
    </source>
</evidence>
<dbReference type="InterPro" id="IPR031311">
    <property type="entry name" value="CHIT_BIND_RR_consensus"/>
</dbReference>
<dbReference type="Proteomes" id="UP001153292">
    <property type="component" value="Chromosome 19"/>
</dbReference>
<dbReference type="InterPro" id="IPR051217">
    <property type="entry name" value="Insect_Cuticle_Struc_Prot"/>
</dbReference>
<evidence type="ECO:0000313" key="5">
    <source>
        <dbReference type="EMBL" id="CAH0401201.1"/>
    </source>
</evidence>
<dbReference type="EMBL" id="OU963912">
    <property type="protein sequence ID" value="CAH0401201.1"/>
    <property type="molecule type" value="Genomic_DNA"/>
</dbReference>
<evidence type="ECO:0000256" key="1">
    <source>
        <dbReference type="ARBA" id="ARBA00022460"/>
    </source>
</evidence>
<feature type="signal peptide" evidence="4">
    <location>
        <begin position="1"/>
        <end position="21"/>
    </location>
</feature>
<accession>A0ABN8B0K5</accession>
<keyword evidence="6" id="KW-1185">Reference proteome</keyword>
<evidence type="ECO:0000256" key="4">
    <source>
        <dbReference type="SAM" id="SignalP"/>
    </source>
</evidence>
<dbReference type="Pfam" id="PF00379">
    <property type="entry name" value="Chitin_bind_4"/>
    <property type="match status" value="1"/>
</dbReference>
<protein>
    <recommendedName>
        <fullName evidence="7">Cuticle protein</fullName>
    </recommendedName>
</protein>
<gene>
    <name evidence="5" type="ORF">CHILSU_LOCUS4420</name>
</gene>
<reference evidence="5" key="1">
    <citation type="submission" date="2021-12" db="EMBL/GenBank/DDBJ databases">
        <authorList>
            <person name="King R."/>
        </authorList>
    </citation>
    <scope>NUCLEOTIDE SEQUENCE</scope>
</reference>
<dbReference type="PROSITE" id="PS00233">
    <property type="entry name" value="CHIT_BIND_RR_1"/>
    <property type="match status" value="1"/>
</dbReference>
<evidence type="ECO:0008006" key="7">
    <source>
        <dbReference type="Google" id="ProtNLM"/>
    </source>
</evidence>
<name>A0ABN8B0K5_CHISP</name>
<feature type="chain" id="PRO_5045705728" description="Cuticle protein" evidence="4">
    <location>
        <begin position="22"/>
        <end position="208"/>
    </location>
</feature>
<dbReference type="PANTHER" id="PTHR12236">
    <property type="entry name" value="STRUCTURAL CONTITUENT OF CUTICLE"/>
    <property type="match status" value="1"/>
</dbReference>
<sequence>MNSYVAVSCLMALAACVSGSAIPVVNYAPIAVVDKIAQWETRHGDVVQGEYSLVEPDGNIRLVQYTADAVRGFNAVVKKSGPTIHSVSLPAAHVAVAPVIEPAPITEVVHDVAPIVPVKEIAPIAPLAPIVPIDHAPVLTPIIDTAPILAPLPYDLHLPMPLLHLPEPGPLVSLTGTTYGSKGNIVRRWTAGPISLDGKTLTIRTKKH</sequence>
<evidence type="ECO:0000256" key="3">
    <source>
        <dbReference type="PROSITE-ProRule" id="PRU00497"/>
    </source>
</evidence>